<feature type="transmembrane region" description="Helical" evidence="7">
    <location>
        <begin position="459"/>
        <end position="477"/>
    </location>
</feature>
<evidence type="ECO:0000256" key="3">
    <source>
        <dbReference type="ARBA" id="ARBA00022692"/>
    </source>
</evidence>
<dbReference type="Proteomes" id="UP001324427">
    <property type="component" value="Unassembled WGS sequence"/>
</dbReference>
<feature type="region of interest" description="Disordered" evidence="6">
    <location>
        <begin position="1"/>
        <end position="22"/>
    </location>
</feature>
<feature type="transmembrane region" description="Helical" evidence="7">
    <location>
        <begin position="326"/>
        <end position="353"/>
    </location>
</feature>
<feature type="transmembrane region" description="Helical" evidence="7">
    <location>
        <begin position="204"/>
        <end position="226"/>
    </location>
</feature>
<dbReference type="AlphaFoldDB" id="A0AAV9JW78"/>
<feature type="transmembrane region" description="Helical" evidence="7">
    <location>
        <begin position="179"/>
        <end position="197"/>
    </location>
</feature>
<dbReference type="Gene3D" id="1.20.1740.10">
    <property type="entry name" value="Amino acid/polyamine transporter I"/>
    <property type="match status" value="1"/>
</dbReference>
<feature type="transmembrane region" description="Helical" evidence="7">
    <location>
        <begin position="428"/>
        <end position="447"/>
    </location>
</feature>
<evidence type="ECO:0000256" key="7">
    <source>
        <dbReference type="SAM" id="Phobius"/>
    </source>
</evidence>
<evidence type="ECO:0000256" key="2">
    <source>
        <dbReference type="ARBA" id="ARBA00022448"/>
    </source>
</evidence>
<organism evidence="8 9">
    <name type="scientific">Oleoguttula mirabilis</name>
    <dbReference type="NCBI Taxonomy" id="1507867"/>
    <lineage>
        <taxon>Eukaryota</taxon>
        <taxon>Fungi</taxon>
        <taxon>Dikarya</taxon>
        <taxon>Ascomycota</taxon>
        <taxon>Pezizomycotina</taxon>
        <taxon>Dothideomycetes</taxon>
        <taxon>Dothideomycetidae</taxon>
        <taxon>Mycosphaerellales</taxon>
        <taxon>Teratosphaeriaceae</taxon>
        <taxon>Oleoguttula</taxon>
    </lineage>
</organism>
<dbReference type="Pfam" id="PF13520">
    <property type="entry name" value="AA_permease_2"/>
    <property type="match status" value="1"/>
</dbReference>
<keyword evidence="5 7" id="KW-0472">Membrane</keyword>
<name>A0AAV9JW78_9PEZI</name>
<evidence type="ECO:0008006" key="10">
    <source>
        <dbReference type="Google" id="ProtNLM"/>
    </source>
</evidence>
<comment type="caution">
    <text evidence="8">The sequence shown here is derived from an EMBL/GenBank/DDBJ whole genome shotgun (WGS) entry which is preliminary data.</text>
</comment>
<keyword evidence="3 7" id="KW-0812">Transmembrane</keyword>
<keyword evidence="2" id="KW-0813">Transport</keyword>
<evidence type="ECO:0000313" key="8">
    <source>
        <dbReference type="EMBL" id="KAK4550012.1"/>
    </source>
</evidence>
<dbReference type="PANTHER" id="PTHR45649">
    <property type="entry name" value="AMINO-ACID PERMEASE BAT1"/>
    <property type="match status" value="1"/>
</dbReference>
<dbReference type="PIRSF" id="PIRSF006060">
    <property type="entry name" value="AA_transporter"/>
    <property type="match status" value="1"/>
</dbReference>
<feature type="transmembrane region" description="Helical" evidence="7">
    <location>
        <begin position="89"/>
        <end position="114"/>
    </location>
</feature>
<evidence type="ECO:0000256" key="6">
    <source>
        <dbReference type="SAM" id="MobiDB-lite"/>
    </source>
</evidence>
<keyword evidence="9" id="KW-1185">Reference proteome</keyword>
<gene>
    <name evidence="8" type="ORF">LTR36_002979</name>
</gene>
<evidence type="ECO:0000313" key="9">
    <source>
        <dbReference type="Proteomes" id="UP001324427"/>
    </source>
</evidence>
<feature type="transmembrane region" description="Helical" evidence="7">
    <location>
        <begin position="53"/>
        <end position="74"/>
    </location>
</feature>
<dbReference type="GO" id="GO:0022857">
    <property type="term" value="F:transmembrane transporter activity"/>
    <property type="evidence" value="ECO:0007669"/>
    <property type="project" value="InterPro"/>
</dbReference>
<protein>
    <recommendedName>
        <fullName evidence="10">Amino acid transporter</fullName>
    </recommendedName>
</protein>
<evidence type="ECO:0000256" key="5">
    <source>
        <dbReference type="ARBA" id="ARBA00023136"/>
    </source>
</evidence>
<dbReference type="InterPro" id="IPR002293">
    <property type="entry name" value="AA/rel_permease1"/>
</dbReference>
<feature type="transmembrane region" description="Helical" evidence="7">
    <location>
        <begin position="286"/>
        <end position="306"/>
    </location>
</feature>
<keyword evidence="4 7" id="KW-1133">Transmembrane helix</keyword>
<evidence type="ECO:0000256" key="4">
    <source>
        <dbReference type="ARBA" id="ARBA00022989"/>
    </source>
</evidence>
<dbReference type="GO" id="GO:0016020">
    <property type="term" value="C:membrane"/>
    <property type="evidence" value="ECO:0007669"/>
    <property type="project" value="UniProtKB-SubCell"/>
</dbReference>
<proteinExistence type="predicted"/>
<comment type="subcellular location">
    <subcellularLocation>
        <location evidence="1">Membrane</location>
        <topology evidence="1">Multi-pass membrane protein</topology>
    </subcellularLocation>
</comment>
<reference evidence="8 9" key="1">
    <citation type="submission" date="2021-11" db="EMBL/GenBank/DDBJ databases">
        <title>Black yeast isolated from Biological Soil Crust.</title>
        <authorList>
            <person name="Kurbessoian T."/>
        </authorList>
    </citation>
    <scope>NUCLEOTIDE SEQUENCE [LARGE SCALE GENOMIC DNA]</scope>
    <source>
        <strain evidence="8 9">CCFEE 5522</strain>
    </source>
</reference>
<feature type="transmembrane region" description="Helical" evidence="7">
    <location>
        <begin position="246"/>
        <end position="265"/>
    </location>
</feature>
<dbReference type="PANTHER" id="PTHR45649:SF2">
    <property type="entry name" value="ACID PERMEASE, PUTATIVE-RELATED"/>
    <property type="match status" value="1"/>
</dbReference>
<accession>A0AAV9JW78</accession>
<sequence length="494" mass="53818">MDESKSASVWPESVPADDGMAELDDEMSEKFGNEHDKRDMARMGKRQELRREFQFFSIWGYAVILGCSWEFALIDGVLSLPNGGTAGTVWMFLVACAGMFFVTLSMAEMASIAPTAGGQYHWSSEFAPKKYQKPLSFFVGFFCVLGWQTSLAAACYASAQQIVAIMVVANPDYVFAGWHTALFSWAVLVFAIFANTVMFRKLPLIEGLVMFLHVFGFFAIVIVLWVTAPRSDSTVLTTFESNGWPSSGVACLVGLNAAIGDIIGADSSVHLSEELKNASWILPRSMVATAIMNYVLGFITIITLVYCLGDFDAALGTATGQPYVEVVYNATQSTGGTIAIAVVVLILVAACAVNNVTTSSRQLWCALLSDIDGSTADACVGLSREMEAHPSAPGYPVCGLGWTCILVRRLSGEPLPPSRFNLGKSGNAINIIALCFLVVAWVFQFFPSAPNPTPDEMNWSVLIYGACFVFFALYYWVRARHRYTGPVAQVRKDI</sequence>
<evidence type="ECO:0000256" key="1">
    <source>
        <dbReference type="ARBA" id="ARBA00004141"/>
    </source>
</evidence>
<dbReference type="EMBL" id="JAVFHQ010000002">
    <property type="protein sequence ID" value="KAK4550012.1"/>
    <property type="molecule type" value="Genomic_DNA"/>
</dbReference>
<feature type="transmembrane region" description="Helical" evidence="7">
    <location>
        <begin position="135"/>
        <end position="159"/>
    </location>
</feature>